<dbReference type="GO" id="GO:0005886">
    <property type="term" value="C:plasma membrane"/>
    <property type="evidence" value="ECO:0007669"/>
    <property type="project" value="UniProtKB-SubCell"/>
</dbReference>
<keyword evidence="5 7" id="KW-1133">Transmembrane helix</keyword>
<evidence type="ECO:0000256" key="7">
    <source>
        <dbReference type="SAM" id="Phobius"/>
    </source>
</evidence>
<dbReference type="PANTHER" id="PTHR33452:SF1">
    <property type="entry name" value="INNER MEMBRANE PROTEIN YPHA-RELATED"/>
    <property type="match status" value="1"/>
</dbReference>
<keyword evidence="3" id="KW-1003">Cell membrane</keyword>
<comment type="similarity">
    <text evidence="2">Belongs to the DoxX family.</text>
</comment>
<evidence type="ECO:0000256" key="6">
    <source>
        <dbReference type="ARBA" id="ARBA00023136"/>
    </source>
</evidence>
<dbReference type="Pfam" id="PF07681">
    <property type="entry name" value="DoxX"/>
    <property type="match status" value="1"/>
</dbReference>
<dbReference type="AlphaFoldDB" id="A0A2S8G6B0"/>
<evidence type="ECO:0000256" key="1">
    <source>
        <dbReference type="ARBA" id="ARBA00004651"/>
    </source>
</evidence>
<keyword evidence="6 7" id="KW-0472">Membrane</keyword>
<accession>A0A2S8G6B0</accession>
<dbReference type="InterPro" id="IPR032808">
    <property type="entry name" value="DoxX"/>
</dbReference>
<evidence type="ECO:0000256" key="4">
    <source>
        <dbReference type="ARBA" id="ARBA00022692"/>
    </source>
</evidence>
<feature type="transmembrane region" description="Helical" evidence="7">
    <location>
        <begin position="77"/>
        <end position="96"/>
    </location>
</feature>
<protein>
    <submittedName>
        <fullName evidence="8">DoxX family protein</fullName>
    </submittedName>
</protein>
<evidence type="ECO:0000313" key="9">
    <source>
        <dbReference type="Proteomes" id="UP000238322"/>
    </source>
</evidence>
<keyword evidence="4 7" id="KW-0812">Transmembrane</keyword>
<evidence type="ECO:0000256" key="5">
    <source>
        <dbReference type="ARBA" id="ARBA00022989"/>
    </source>
</evidence>
<dbReference type="Proteomes" id="UP000238322">
    <property type="component" value="Unassembled WGS sequence"/>
</dbReference>
<organism evidence="8 9">
    <name type="scientific">Blastopirellula marina</name>
    <dbReference type="NCBI Taxonomy" id="124"/>
    <lineage>
        <taxon>Bacteria</taxon>
        <taxon>Pseudomonadati</taxon>
        <taxon>Planctomycetota</taxon>
        <taxon>Planctomycetia</taxon>
        <taxon>Pirellulales</taxon>
        <taxon>Pirellulaceae</taxon>
        <taxon>Blastopirellula</taxon>
    </lineage>
</organism>
<dbReference type="InterPro" id="IPR051907">
    <property type="entry name" value="DoxX-like_oxidoreductase"/>
</dbReference>
<evidence type="ECO:0000256" key="2">
    <source>
        <dbReference type="ARBA" id="ARBA00006679"/>
    </source>
</evidence>
<comment type="subcellular location">
    <subcellularLocation>
        <location evidence="1">Cell membrane</location>
        <topology evidence="1">Multi-pass membrane protein</topology>
    </subcellularLocation>
</comment>
<name>A0A2S8G6B0_9BACT</name>
<evidence type="ECO:0000256" key="3">
    <source>
        <dbReference type="ARBA" id="ARBA00022475"/>
    </source>
</evidence>
<dbReference type="EMBL" id="PUHY01000004">
    <property type="protein sequence ID" value="PQO39694.1"/>
    <property type="molecule type" value="Genomic_DNA"/>
</dbReference>
<reference evidence="8 9" key="1">
    <citation type="submission" date="2018-02" db="EMBL/GenBank/DDBJ databases">
        <title>Comparative genomes isolates from brazilian mangrove.</title>
        <authorList>
            <person name="Araujo J.E."/>
            <person name="Taketani R.G."/>
            <person name="Silva M.C.P."/>
            <person name="Loureco M.V."/>
            <person name="Andreote F.D."/>
        </authorList>
    </citation>
    <scope>NUCLEOTIDE SEQUENCE [LARGE SCALE GENOMIC DNA]</scope>
    <source>
        <strain evidence="8 9">Hex-1 MGV</strain>
    </source>
</reference>
<dbReference type="RefSeq" id="WP_105328131.1">
    <property type="nucleotide sequence ID" value="NZ_PUHY01000004.1"/>
</dbReference>
<evidence type="ECO:0000313" key="8">
    <source>
        <dbReference type="EMBL" id="PQO39694.1"/>
    </source>
</evidence>
<sequence length="142" mass="15348">MNPVVQGILTVIGRVFIVTIFLLSAVANKIPQFEGVSQYMASEGVPAPQFMLTGAILFLIAGSLSIVLGFKARIGAGLLLTFLVLATYFFHDFWTFEGEAAQMQTIQFMKNLSMMGTMLFLIANGSGKWSLDDRLASGGEAT</sequence>
<dbReference type="OrthoDB" id="9792760at2"/>
<comment type="caution">
    <text evidence="8">The sequence shown here is derived from an EMBL/GenBank/DDBJ whole genome shotgun (WGS) entry which is preliminary data.</text>
</comment>
<feature type="transmembrane region" description="Helical" evidence="7">
    <location>
        <begin position="7"/>
        <end position="27"/>
    </location>
</feature>
<gene>
    <name evidence="8" type="ORF">C5Y83_02815</name>
</gene>
<dbReference type="PANTHER" id="PTHR33452">
    <property type="entry name" value="OXIDOREDUCTASE CATD-RELATED"/>
    <property type="match status" value="1"/>
</dbReference>
<feature type="transmembrane region" description="Helical" evidence="7">
    <location>
        <begin position="47"/>
        <end position="70"/>
    </location>
</feature>
<proteinExistence type="inferred from homology"/>